<dbReference type="Gene3D" id="3.90.76.10">
    <property type="entry name" value="Dipeptide-binding Protein, Domain 1"/>
    <property type="match status" value="1"/>
</dbReference>
<evidence type="ECO:0000313" key="4">
    <source>
        <dbReference type="Proteomes" id="UP000007809"/>
    </source>
</evidence>
<feature type="domain" description="Solute-binding protein family 5" evidence="2">
    <location>
        <begin position="103"/>
        <end position="431"/>
    </location>
</feature>
<feature type="region of interest" description="Disordered" evidence="1">
    <location>
        <begin position="608"/>
        <end position="634"/>
    </location>
</feature>
<dbReference type="EMBL" id="CP002593">
    <property type="protein sequence ID" value="AEA23251.1"/>
    <property type="molecule type" value="Genomic_DNA"/>
</dbReference>
<feature type="compositionally biased region" description="Low complexity" evidence="1">
    <location>
        <begin position="445"/>
        <end position="513"/>
    </location>
</feature>
<dbReference type="Proteomes" id="UP000007809">
    <property type="component" value="Chromosome"/>
</dbReference>
<accession>F4CKP4</accession>
<evidence type="ECO:0000256" key="1">
    <source>
        <dbReference type="SAM" id="MobiDB-lite"/>
    </source>
</evidence>
<dbReference type="HOGENOM" id="CLU_027950_0_0_11"/>
<dbReference type="PANTHER" id="PTHR30290">
    <property type="entry name" value="PERIPLASMIC BINDING COMPONENT OF ABC TRANSPORTER"/>
    <property type="match status" value="1"/>
</dbReference>
<dbReference type="AlphaFoldDB" id="F4CKP4"/>
<dbReference type="PANTHER" id="PTHR30290:SF65">
    <property type="entry name" value="MONOACYL PHOSPHATIDYLINOSITOL TETRAMANNOSIDE-BINDING PROTEIN LPQW-RELATED"/>
    <property type="match status" value="1"/>
</dbReference>
<dbReference type="KEGG" id="pdx:Psed_1000"/>
<feature type="region of interest" description="Disordered" evidence="1">
    <location>
        <begin position="437"/>
        <end position="514"/>
    </location>
</feature>
<dbReference type="InterPro" id="IPR000914">
    <property type="entry name" value="SBP_5_dom"/>
</dbReference>
<dbReference type="GO" id="GO:0015833">
    <property type="term" value="P:peptide transport"/>
    <property type="evidence" value="ECO:0007669"/>
    <property type="project" value="TreeGrafter"/>
</dbReference>
<dbReference type="SUPFAM" id="SSF53850">
    <property type="entry name" value="Periplasmic binding protein-like II"/>
    <property type="match status" value="1"/>
</dbReference>
<dbReference type="CDD" id="cd08501">
    <property type="entry name" value="PBP2_Lpqw"/>
    <property type="match status" value="1"/>
</dbReference>
<dbReference type="Pfam" id="PF00496">
    <property type="entry name" value="SBP_bac_5"/>
    <property type="match status" value="1"/>
</dbReference>
<evidence type="ECO:0000313" key="3">
    <source>
        <dbReference type="EMBL" id="AEA23251.1"/>
    </source>
</evidence>
<dbReference type="OrthoDB" id="9803988at2"/>
<dbReference type="eggNOG" id="COG0747">
    <property type="taxonomic scope" value="Bacteria"/>
</dbReference>
<keyword evidence="4" id="KW-1185">Reference proteome</keyword>
<dbReference type="Gene3D" id="3.10.105.10">
    <property type="entry name" value="Dipeptide-binding Protein, Domain 3"/>
    <property type="match status" value="1"/>
</dbReference>
<gene>
    <name evidence="3" type="ordered locus">Psed_1000</name>
</gene>
<dbReference type="STRING" id="675635.Psed_1000"/>
<dbReference type="Gene3D" id="3.40.190.10">
    <property type="entry name" value="Periplasmic binding protein-like II"/>
    <property type="match status" value="1"/>
</dbReference>
<evidence type="ECO:0000259" key="2">
    <source>
        <dbReference type="Pfam" id="PF00496"/>
    </source>
</evidence>
<proteinExistence type="predicted"/>
<dbReference type="InterPro" id="IPR039424">
    <property type="entry name" value="SBP_5"/>
</dbReference>
<organism evidence="3 4">
    <name type="scientific">Pseudonocardia dioxanivorans (strain ATCC 55486 / DSM 44775 / JCM 13855 / CB1190)</name>
    <dbReference type="NCBI Taxonomy" id="675635"/>
    <lineage>
        <taxon>Bacteria</taxon>
        <taxon>Bacillati</taxon>
        <taxon>Actinomycetota</taxon>
        <taxon>Actinomycetes</taxon>
        <taxon>Pseudonocardiales</taxon>
        <taxon>Pseudonocardiaceae</taxon>
        <taxon>Pseudonocardia</taxon>
    </lineage>
</organism>
<dbReference type="GO" id="GO:1904680">
    <property type="term" value="F:peptide transmembrane transporter activity"/>
    <property type="evidence" value="ECO:0007669"/>
    <property type="project" value="TreeGrafter"/>
</dbReference>
<protein>
    <submittedName>
        <fullName evidence="3">ABC-type transporter, periplasmic subunit</fullName>
    </submittedName>
</protein>
<reference evidence="3 4" key="1">
    <citation type="journal article" date="2011" name="J. Bacteriol.">
        <title>Genome sequence of the 1,4-dioxane-degrading Pseudonocardia dioxanivorans strain CB1190.</title>
        <authorList>
            <person name="Sales C.M."/>
            <person name="Mahendra S."/>
            <person name="Grostern A."/>
            <person name="Parales R.E."/>
            <person name="Goodwin L.A."/>
            <person name="Woyke T."/>
            <person name="Nolan M."/>
            <person name="Lapidus A."/>
            <person name="Chertkov O."/>
            <person name="Ovchinnikova G."/>
            <person name="Sczyrba A."/>
            <person name="Alvarez-Cohen L."/>
        </authorList>
    </citation>
    <scope>NUCLEOTIDE SEQUENCE [LARGE SCALE GENOMIC DNA]</scope>
    <source>
        <strain evidence="4">ATCC 55486 / DSM 44775 / JCM 13855 / CB1190</strain>
    </source>
</reference>
<name>F4CKP4_PSEUX</name>
<sequence>MTGSGGTVGPASLRAVLVLLLAGLLAACVNEPAPQVVPPAPAPSTAATPEPTTVTVGVPSLGAGFNPHLLSDQSPVTTALSTLVLPSVFRPDAEGTLQLDQTIATSARVTSTDPFTVSYELNVQASWTTNAPIAAEDFVYLWDRMRSEPGTVDAAGYRLISDVRSRAGGKAVDVVFSQPYPQWQQLFSGLLPAHILKDAPGSWTGALANGLPASGGPFRIASVDRARGEVVLTRNDLYWASPTTLDRIVLRAVDDSTMVDELRSGDLDAALPESDPTVSQLLAALGPAYRTQQAPQPVVTSLAFRSDTGPLADVRVRQAVAATLDREALRTQVAPGAVAADAFGLAPSEPGYASTAPAGPPARPDPAAAQRLMLAAGYVRDAQGRWGIGGRPLRLVIGAAAERPDDVRLAEAVATQLDAAGIGTTVVAPPAADLFVQPEVPATPPTTTTPTPSDTASGAPTTAPPTTTRSPGRATTTAPARTVPSTTVPSTTALSGSTGPPTSTTAPPASGPLRADVMVLPRPVGGDVGARYASDYGCPRPVPGGTTAVAASPTRFCFPALQSLLDGLVAGTAGVDTQAVVERVLWAQLPVLPLYQPVGLVVSTPAATESTDISPGPLSTGPFTGAQRWRTPSS</sequence>